<dbReference type="PANTHER" id="PTHR21428">
    <property type="entry name" value="MEDIATOR OF RNA POLYMERASE II TRANSCRIPTION SUBUNIT 7"/>
    <property type="match status" value="1"/>
</dbReference>
<keyword evidence="5 10" id="KW-0805">Transcription regulation</keyword>
<comment type="function">
    <text evidence="9">Component of the Mediator complex, a coactivator involved in the regulated transcription of nearly all RNA polymerase II-dependent genes. Mediator functions as a bridge to convey information from gene-specific regulatory proteins to the basal RNA polymerase II transcription machinery. Mediator is recruited to promoters by direct interactions with regulatory proteins and serves as a scaffold for the assembly of a functional preinitiation complex with RNA polymerase II and the general transcription factors.</text>
</comment>
<comment type="subunit">
    <text evidence="3 10">Component of the Mediator complex.</text>
</comment>
<dbReference type="InterPro" id="IPR037212">
    <property type="entry name" value="Med7/Med21-like"/>
</dbReference>
<keyword evidence="8 10" id="KW-0539">Nucleus</keyword>
<evidence type="ECO:0000256" key="4">
    <source>
        <dbReference type="ARBA" id="ARBA00020631"/>
    </source>
</evidence>
<dbReference type="GO" id="GO:0016592">
    <property type="term" value="C:mediator complex"/>
    <property type="evidence" value="ECO:0007669"/>
    <property type="project" value="InterPro"/>
</dbReference>
<sequence length="240" mass="26447">IASAFPAPPPYSKYFTKANLARLREVQSSNTRVNGGAITEVESDALPDPLRYLIPPEPPADGKYKSFGVQHDLNQPDLSLEAAGITQLYPSSPQSTDPTPKLMALSRAILLNFLELVGIMSNDPESSPEKIEDLQTLFYNTHDLINQYRPHQARESLIMMMEDQLKRSKDEITAVKESRGRMLELLKGIKEVGEGQSQTENGASLANGTNGYLNSDADGATLERKARQRAQWAALDAEFG</sequence>
<dbReference type="GO" id="GO:0003712">
    <property type="term" value="F:transcription coregulator activity"/>
    <property type="evidence" value="ECO:0007669"/>
    <property type="project" value="InterPro"/>
</dbReference>
<evidence type="ECO:0000256" key="7">
    <source>
        <dbReference type="ARBA" id="ARBA00023163"/>
    </source>
</evidence>
<dbReference type="AlphaFoldDB" id="A0A9P4MJ93"/>
<feature type="region of interest" description="Disordered" evidence="11">
    <location>
        <begin position="193"/>
        <end position="212"/>
    </location>
</feature>
<protein>
    <recommendedName>
        <fullName evidence="4 10">Mediator of RNA polymerase II transcription subunit 7</fullName>
    </recommendedName>
</protein>
<reference evidence="12" key="1">
    <citation type="journal article" date="2020" name="Stud. Mycol.">
        <title>101 Dothideomycetes genomes: a test case for predicting lifestyles and emergence of pathogens.</title>
        <authorList>
            <person name="Haridas S."/>
            <person name="Albert R."/>
            <person name="Binder M."/>
            <person name="Bloem J."/>
            <person name="Labutti K."/>
            <person name="Salamov A."/>
            <person name="Andreopoulos B."/>
            <person name="Baker S."/>
            <person name="Barry K."/>
            <person name="Bills G."/>
            <person name="Bluhm B."/>
            <person name="Cannon C."/>
            <person name="Castanera R."/>
            <person name="Culley D."/>
            <person name="Daum C."/>
            <person name="Ezra D."/>
            <person name="Gonzalez J."/>
            <person name="Henrissat B."/>
            <person name="Kuo A."/>
            <person name="Liang C."/>
            <person name="Lipzen A."/>
            <person name="Lutzoni F."/>
            <person name="Magnuson J."/>
            <person name="Mondo S."/>
            <person name="Nolan M."/>
            <person name="Ohm R."/>
            <person name="Pangilinan J."/>
            <person name="Park H.-J."/>
            <person name="Ramirez L."/>
            <person name="Alfaro M."/>
            <person name="Sun H."/>
            <person name="Tritt A."/>
            <person name="Yoshinaga Y."/>
            <person name="Zwiers L.-H."/>
            <person name="Turgeon B."/>
            <person name="Goodwin S."/>
            <person name="Spatafora J."/>
            <person name="Crous P."/>
            <person name="Grigoriev I."/>
        </authorList>
    </citation>
    <scope>NUCLEOTIDE SEQUENCE</scope>
    <source>
        <strain evidence="12">CBS 260.36</strain>
    </source>
</reference>
<dbReference type="PANTHER" id="PTHR21428:SF11">
    <property type="entry name" value="MEDIATOR OF RNA POLYMERASE II TRANSCRIPTION SUBUNIT 7"/>
    <property type="match status" value="1"/>
</dbReference>
<evidence type="ECO:0000256" key="5">
    <source>
        <dbReference type="ARBA" id="ARBA00023015"/>
    </source>
</evidence>
<keyword evidence="13" id="KW-1185">Reference proteome</keyword>
<evidence type="ECO:0000256" key="1">
    <source>
        <dbReference type="ARBA" id="ARBA00004123"/>
    </source>
</evidence>
<comment type="caution">
    <text evidence="12">The sequence shown here is derived from an EMBL/GenBank/DDBJ whole genome shotgun (WGS) entry which is preliminary data.</text>
</comment>
<dbReference type="OrthoDB" id="10253553at2759"/>
<dbReference type="InterPro" id="IPR009244">
    <property type="entry name" value="Mediatior_Med7"/>
</dbReference>
<dbReference type="GO" id="GO:0006357">
    <property type="term" value="P:regulation of transcription by RNA polymerase II"/>
    <property type="evidence" value="ECO:0007669"/>
    <property type="project" value="InterPro"/>
</dbReference>
<gene>
    <name evidence="12" type="ORF">K461DRAFT_205167</name>
</gene>
<evidence type="ECO:0000256" key="9">
    <source>
        <dbReference type="ARBA" id="ARBA00025687"/>
    </source>
</evidence>
<dbReference type="SUPFAM" id="SSF140718">
    <property type="entry name" value="Mediator hinge subcomplex-like"/>
    <property type="match status" value="1"/>
</dbReference>
<accession>A0A9P4MJ93</accession>
<keyword evidence="6 10" id="KW-0010">Activator</keyword>
<dbReference type="Proteomes" id="UP000799439">
    <property type="component" value="Unassembled WGS sequence"/>
</dbReference>
<comment type="similarity">
    <text evidence="2 10">Belongs to the Mediator complex subunit 7 family.</text>
</comment>
<proteinExistence type="inferred from homology"/>
<evidence type="ECO:0000256" key="2">
    <source>
        <dbReference type="ARBA" id="ARBA00009994"/>
    </source>
</evidence>
<evidence type="ECO:0000313" key="13">
    <source>
        <dbReference type="Proteomes" id="UP000799439"/>
    </source>
</evidence>
<evidence type="ECO:0000256" key="8">
    <source>
        <dbReference type="ARBA" id="ARBA00023242"/>
    </source>
</evidence>
<evidence type="ECO:0000256" key="10">
    <source>
        <dbReference type="RuleBase" id="RU364060"/>
    </source>
</evidence>
<feature type="non-terminal residue" evidence="12">
    <location>
        <position position="1"/>
    </location>
</feature>
<name>A0A9P4MJ93_9PEZI</name>
<feature type="non-terminal residue" evidence="12">
    <location>
        <position position="240"/>
    </location>
</feature>
<comment type="subcellular location">
    <subcellularLocation>
        <location evidence="1 10">Nucleus</location>
    </subcellularLocation>
</comment>
<evidence type="ECO:0000313" key="12">
    <source>
        <dbReference type="EMBL" id="KAF2149561.1"/>
    </source>
</evidence>
<evidence type="ECO:0000256" key="3">
    <source>
        <dbReference type="ARBA" id="ARBA00011837"/>
    </source>
</evidence>
<evidence type="ECO:0000256" key="11">
    <source>
        <dbReference type="SAM" id="MobiDB-lite"/>
    </source>
</evidence>
<dbReference type="Pfam" id="PF05983">
    <property type="entry name" value="Med7"/>
    <property type="match status" value="1"/>
</dbReference>
<organism evidence="12 13">
    <name type="scientific">Myriangium duriaei CBS 260.36</name>
    <dbReference type="NCBI Taxonomy" id="1168546"/>
    <lineage>
        <taxon>Eukaryota</taxon>
        <taxon>Fungi</taxon>
        <taxon>Dikarya</taxon>
        <taxon>Ascomycota</taxon>
        <taxon>Pezizomycotina</taxon>
        <taxon>Dothideomycetes</taxon>
        <taxon>Dothideomycetidae</taxon>
        <taxon>Myriangiales</taxon>
        <taxon>Myriangiaceae</taxon>
        <taxon>Myriangium</taxon>
    </lineage>
</organism>
<dbReference type="Gene3D" id="6.10.140.200">
    <property type="match status" value="1"/>
</dbReference>
<dbReference type="GO" id="GO:0070847">
    <property type="term" value="C:core mediator complex"/>
    <property type="evidence" value="ECO:0007669"/>
    <property type="project" value="TreeGrafter"/>
</dbReference>
<feature type="compositionally biased region" description="Polar residues" evidence="11">
    <location>
        <begin position="195"/>
        <end position="212"/>
    </location>
</feature>
<evidence type="ECO:0000256" key="6">
    <source>
        <dbReference type="ARBA" id="ARBA00023159"/>
    </source>
</evidence>
<dbReference type="InterPro" id="IPR044888">
    <property type="entry name" value="Mediatior_Med7_sf"/>
</dbReference>
<keyword evidence="7 10" id="KW-0804">Transcription</keyword>
<dbReference type="Gene3D" id="6.10.140.1520">
    <property type="match status" value="1"/>
</dbReference>
<dbReference type="EMBL" id="ML996091">
    <property type="protein sequence ID" value="KAF2149561.1"/>
    <property type="molecule type" value="Genomic_DNA"/>
</dbReference>